<name>A0A3N4Z372_9MICO</name>
<dbReference type="Pfam" id="PF00781">
    <property type="entry name" value="DAGK_cat"/>
    <property type="match status" value="1"/>
</dbReference>
<keyword evidence="7" id="KW-0443">Lipid metabolism</keyword>
<evidence type="ECO:0000256" key="7">
    <source>
        <dbReference type="ARBA" id="ARBA00023209"/>
    </source>
</evidence>
<dbReference type="Proteomes" id="UP000280501">
    <property type="component" value="Unassembled WGS sequence"/>
</dbReference>
<evidence type="ECO:0000313" key="10">
    <source>
        <dbReference type="EMBL" id="RPF20428.1"/>
    </source>
</evidence>
<dbReference type="SUPFAM" id="SSF111331">
    <property type="entry name" value="NAD kinase/diacylglycerol kinase-like"/>
    <property type="match status" value="1"/>
</dbReference>
<comment type="cofactor">
    <cofactor evidence="1">
        <name>Mg(2+)</name>
        <dbReference type="ChEBI" id="CHEBI:18420"/>
    </cofactor>
</comment>
<dbReference type="EMBL" id="RKQZ01000001">
    <property type="protein sequence ID" value="RPF20428.1"/>
    <property type="molecule type" value="Genomic_DNA"/>
</dbReference>
<dbReference type="RefSeq" id="WP_123813597.1">
    <property type="nucleotide sequence ID" value="NZ_RKQZ01000001.1"/>
</dbReference>
<gene>
    <name evidence="10" type="ORF">EDD34_1019</name>
</gene>
<dbReference type="SMART" id="SM00046">
    <property type="entry name" value="DAGKc"/>
    <property type="match status" value="1"/>
</dbReference>
<feature type="domain" description="DAGKc" evidence="9">
    <location>
        <begin position="16"/>
        <end position="145"/>
    </location>
</feature>
<keyword evidence="3" id="KW-0808">Transferase</keyword>
<comment type="similarity">
    <text evidence="2">Belongs to the diacylglycerol/lipid kinase family.</text>
</comment>
<organism evidence="10 11">
    <name type="scientific">Myceligenerans xiligouense</name>
    <dbReference type="NCBI Taxonomy" id="253184"/>
    <lineage>
        <taxon>Bacteria</taxon>
        <taxon>Bacillati</taxon>
        <taxon>Actinomycetota</taxon>
        <taxon>Actinomycetes</taxon>
        <taxon>Micrococcales</taxon>
        <taxon>Promicromonosporaceae</taxon>
        <taxon>Myceligenerans</taxon>
    </lineage>
</organism>
<dbReference type="InterPro" id="IPR017438">
    <property type="entry name" value="ATP-NAD_kinase_N"/>
</dbReference>
<dbReference type="AlphaFoldDB" id="A0A3N4Z372"/>
<dbReference type="GO" id="GO:0005524">
    <property type="term" value="F:ATP binding"/>
    <property type="evidence" value="ECO:0007669"/>
    <property type="project" value="UniProtKB-KW"/>
</dbReference>
<keyword evidence="11" id="KW-1185">Reference proteome</keyword>
<keyword evidence="4" id="KW-0547">Nucleotide-binding</keyword>
<evidence type="ECO:0000256" key="8">
    <source>
        <dbReference type="ARBA" id="ARBA00023264"/>
    </source>
</evidence>
<keyword evidence="5 10" id="KW-0418">Kinase</keyword>
<protein>
    <submittedName>
        <fullName evidence="10">Diacylglycerol kinase family enzyme</fullName>
    </submittedName>
</protein>
<sequence>MSPYRGRARSRTAPPTSGERAVVVVNPVRTDIARLRAAVTLEERKRGWQPHLWFETTADDAGGQAARAALRYGPAVVIVAGGDGTIRAVAEVVERSGTPLAIVPAGTGNLLARDLGLLTGLEASVRTAFTGADRPIDVGVAELEREDGTVSTHLFLVMTGIGLDASMATGTSTTLKRRIGWLAYVDPISRSVLGNQRFSLHYRVDGGPERSIQAHTVIVGNCGTLTAGMLLLPDAEVDDGLLDVVLLRPEGFWQWLEVGSRLTLGGLLKRTDRGRVVLRAAPRLRAMEYVRGARFAARFDSPQDIELDGDSFGAVTAARIGLRPGALLVRRADPASARIGRPTAHA</sequence>
<dbReference type="GO" id="GO:0016301">
    <property type="term" value="F:kinase activity"/>
    <property type="evidence" value="ECO:0007669"/>
    <property type="project" value="UniProtKB-KW"/>
</dbReference>
<reference evidence="10 11" key="1">
    <citation type="submission" date="2018-11" db="EMBL/GenBank/DDBJ databases">
        <title>Sequencing the genomes of 1000 actinobacteria strains.</title>
        <authorList>
            <person name="Klenk H.-P."/>
        </authorList>
    </citation>
    <scope>NUCLEOTIDE SEQUENCE [LARGE SCALE GENOMIC DNA]</scope>
    <source>
        <strain evidence="10 11">DSM 15700</strain>
    </source>
</reference>
<dbReference type="InterPro" id="IPR050187">
    <property type="entry name" value="Lipid_Phosphate_FormReg"/>
</dbReference>
<dbReference type="Pfam" id="PF19279">
    <property type="entry name" value="YegS_C"/>
    <property type="match status" value="1"/>
</dbReference>
<dbReference type="Gene3D" id="2.60.200.40">
    <property type="match status" value="1"/>
</dbReference>
<dbReference type="OrthoDB" id="3171056at2"/>
<dbReference type="PANTHER" id="PTHR12358">
    <property type="entry name" value="SPHINGOSINE KINASE"/>
    <property type="match status" value="1"/>
</dbReference>
<evidence type="ECO:0000256" key="1">
    <source>
        <dbReference type="ARBA" id="ARBA00001946"/>
    </source>
</evidence>
<accession>A0A3N4Z372</accession>
<keyword evidence="7" id="KW-0444">Lipid biosynthesis</keyword>
<comment type="caution">
    <text evidence="10">The sequence shown here is derived from an EMBL/GenBank/DDBJ whole genome shotgun (WGS) entry which is preliminary data.</text>
</comment>
<evidence type="ECO:0000256" key="5">
    <source>
        <dbReference type="ARBA" id="ARBA00022777"/>
    </source>
</evidence>
<evidence type="ECO:0000256" key="3">
    <source>
        <dbReference type="ARBA" id="ARBA00022679"/>
    </source>
</evidence>
<dbReference type="InterPro" id="IPR016064">
    <property type="entry name" value="NAD/diacylglycerol_kinase_sf"/>
</dbReference>
<dbReference type="InterPro" id="IPR045540">
    <property type="entry name" value="YegS/DAGK_C"/>
</dbReference>
<dbReference type="PANTHER" id="PTHR12358:SF54">
    <property type="entry name" value="SPHINGOSINE KINASE RELATED PROTEIN"/>
    <property type="match status" value="1"/>
</dbReference>
<evidence type="ECO:0000256" key="2">
    <source>
        <dbReference type="ARBA" id="ARBA00005983"/>
    </source>
</evidence>
<keyword evidence="8" id="KW-1208">Phospholipid metabolism</keyword>
<dbReference type="PROSITE" id="PS50146">
    <property type="entry name" value="DAGK"/>
    <property type="match status" value="1"/>
</dbReference>
<evidence type="ECO:0000313" key="11">
    <source>
        <dbReference type="Proteomes" id="UP000280501"/>
    </source>
</evidence>
<dbReference type="Gene3D" id="3.40.50.10330">
    <property type="entry name" value="Probable inorganic polyphosphate/atp-NAD kinase, domain 1"/>
    <property type="match status" value="1"/>
</dbReference>
<keyword evidence="7" id="KW-0594">Phospholipid biosynthesis</keyword>
<keyword evidence="6" id="KW-0067">ATP-binding</keyword>
<proteinExistence type="inferred from homology"/>
<evidence type="ECO:0000256" key="6">
    <source>
        <dbReference type="ARBA" id="ARBA00022840"/>
    </source>
</evidence>
<dbReference type="GO" id="GO:0008654">
    <property type="term" value="P:phospholipid biosynthetic process"/>
    <property type="evidence" value="ECO:0007669"/>
    <property type="project" value="UniProtKB-KW"/>
</dbReference>
<dbReference type="InterPro" id="IPR001206">
    <property type="entry name" value="Diacylglycerol_kinase_cat_dom"/>
</dbReference>
<evidence type="ECO:0000256" key="4">
    <source>
        <dbReference type="ARBA" id="ARBA00022741"/>
    </source>
</evidence>
<evidence type="ECO:0000259" key="9">
    <source>
        <dbReference type="PROSITE" id="PS50146"/>
    </source>
</evidence>